<reference evidence="2" key="1">
    <citation type="journal article" date="2013" name="Nature">
        <title>Draft genome of the wheat A-genome progenitor Triticum urartu.</title>
        <authorList>
            <person name="Ling H.Q."/>
            <person name="Zhao S."/>
            <person name="Liu D."/>
            <person name="Wang J."/>
            <person name="Sun H."/>
            <person name="Zhang C."/>
            <person name="Fan H."/>
            <person name="Li D."/>
            <person name="Dong L."/>
            <person name="Tao Y."/>
            <person name="Gao C."/>
            <person name="Wu H."/>
            <person name="Li Y."/>
            <person name="Cui Y."/>
            <person name="Guo X."/>
            <person name="Zheng S."/>
            <person name="Wang B."/>
            <person name="Yu K."/>
            <person name="Liang Q."/>
            <person name="Yang W."/>
            <person name="Lou X."/>
            <person name="Chen J."/>
            <person name="Feng M."/>
            <person name="Jian J."/>
            <person name="Zhang X."/>
            <person name="Luo G."/>
            <person name="Jiang Y."/>
            <person name="Liu J."/>
            <person name="Wang Z."/>
            <person name="Sha Y."/>
            <person name="Zhang B."/>
            <person name="Wu H."/>
            <person name="Tang D."/>
            <person name="Shen Q."/>
            <person name="Xue P."/>
            <person name="Zou S."/>
            <person name="Wang X."/>
            <person name="Liu X."/>
            <person name="Wang F."/>
            <person name="Yang Y."/>
            <person name="An X."/>
            <person name="Dong Z."/>
            <person name="Zhang K."/>
            <person name="Zhang X."/>
            <person name="Luo M.C."/>
            <person name="Dvorak J."/>
            <person name="Tong Y."/>
            <person name="Wang J."/>
            <person name="Yang H."/>
            <person name="Li Z."/>
            <person name="Wang D."/>
            <person name="Zhang A."/>
            <person name="Wang J."/>
        </authorList>
    </citation>
    <scope>NUCLEOTIDE SEQUENCE</scope>
    <source>
        <strain evidence="2">cv. G1812</strain>
    </source>
</reference>
<evidence type="ECO:0000313" key="2">
    <source>
        <dbReference type="Proteomes" id="UP000015106"/>
    </source>
</evidence>
<keyword evidence="2" id="KW-1185">Reference proteome</keyword>
<reference evidence="1" key="3">
    <citation type="submission" date="2022-06" db="UniProtKB">
        <authorList>
            <consortium name="EnsemblPlants"/>
        </authorList>
    </citation>
    <scope>IDENTIFICATION</scope>
</reference>
<dbReference type="EnsemblPlants" id="TuG1812G0300004526.01.T01">
    <property type="protein sequence ID" value="TuG1812G0300004526.01.T01.cds342648"/>
    <property type="gene ID" value="TuG1812G0300004526.01"/>
</dbReference>
<accession>A0A8R7U0M3</accession>
<proteinExistence type="predicted"/>
<dbReference type="Gramene" id="TuG1812G0300004526.01.T01">
    <property type="protein sequence ID" value="TuG1812G0300004526.01.T01.cds342648"/>
    <property type="gene ID" value="TuG1812G0300004526.01"/>
</dbReference>
<reference evidence="1" key="2">
    <citation type="submission" date="2018-03" db="EMBL/GenBank/DDBJ databases">
        <title>The Triticum urartu genome reveals the dynamic nature of wheat genome evolution.</title>
        <authorList>
            <person name="Ling H."/>
            <person name="Ma B."/>
            <person name="Shi X."/>
            <person name="Liu H."/>
            <person name="Dong L."/>
            <person name="Sun H."/>
            <person name="Cao Y."/>
            <person name="Gao Q."/>
            <person name="Zheng S."/>
            <person name="Li Y."/>
            <person name="Yu Y."/>
            <person name="Du H."/>
            <person name="Qi M."/>
            <person name="Li Y."/>
            <person name="Yu H."/>
            <person name="Cui Y."/>
            <person name="Wang N."/>
            <person name="Chen C."/>
            <person name="Wu H."/>
            <person name="Zhao Y."/>
            <person name="Zhang J."/>
            <person name="Li Y."/>
            <person name="Zhou W."/>
            <person name="Zhang B."/>
            <person name="Hu W."/>
            <person name="Eijk M."/>
            <person name="Tang J."/>
            <person name="Witsenboer H."/>
            <person name="Zhao S."/>
            <person name="Li Z."/>
            <person name="Zhang A."/>
            <person name="Wang D."/>
            <person name="Liang C."/>
        </authorList>
    </citation>
    <scope>NUCLEOTIDE SEQUENCE [LARGE SCALE GENOMIC DNA]</scope>
    <source>
        <strain evidence="1">cv. G1812</strain>
    </source>
</reference>
<gene>
    <name evidence="1" type="primary">LOC125545693</name>
</gene>
<name>A0A8R7U0M3_TRIUA</name>
<organism evidence="1 2">
    <name type="scientific">Triticum urartu</name>
    <name type="common">Red wild einkorn</name>
    <name type="synonym">Crithodium urartu</name>
    <dbReference type="NCBI Taxonomy" id="4572"/>
    <lineage>
        <taxon>Eukaryota</taxon>
        <taxon>Viridiplantae</taxon>
        <taxon>Streptophyta</taxon>
        <taxon>Embryophyta</taxon>
        <taxon>Tracheophyta</taxon>
        <taxon>Spermatophyta</taxon>
        <taxon>Magnoliopsida</taxon>
        <taxon>Liliopsida</taxon>
        <taxon>Poales</taxon>
        <taxon>Poaceae</taxon>
        <taxon>BOP clade</taxon>
        <taxon>Pooideae</taxon>
        <taxon>Triticodae</taxon>
        <taxon>Triticeae</taxon>
        <taxon>Triticinae</taxon>
        <taxon>Triticum</taxon>
    </lineage>
</organism>
<dbReference type="Proteomes" id="UP000015106">
    <property type="component" value="Chromosome 3"/>
</dbReference>
<dbReference type="AlphaFoldDB" id="A0A8R7U0M3"/>
<protein>
    <submittedName>
        <fullName evidence="1">Uncharacterized protein</fullName>
    </submittedName>
</protein>
<sequence>MGAHRHCLDHLKSLLKPPCTTKHVDNTGIVICPTVHPILMHHCFPIVQPSINKPCMAARSKHSDESDRIRSNCLSLHPFKHLKCQLCVPMSRQPTNKCSVRVCIRLFNLPKSIESLLDIPTLGMHINQCCKHLLIPFNPLPVNVGSNPPS</sequence>
<evidence type="ECO:0000313" key="1">
    <source>
        <dbReference type="EnsemblPlants" id="TuG1812G0300004526.01.T01.cds342648"/>
    </source>
</evidence>